<gene>
    <name evidence="2" type="ORF">MNBD_ALPHA01-1823</name>
</gene>
<organism evidence="2">
    <name type="scientific">hydrothermal vent metagenome</name>
    <dbReference type="NCBI Taxonomy" id="652676"/>
    <lineage>
        <taxon>unclassified sequences</taxon>
        <taxon>metagenomes</taxon>
        <taxon>ecological metagenomes</taxon>
    </lineage>
</organism>
<reference evidence="2" key="1">
    <citation type="submission" date="2018-06" db="EMBL/GenBank/DDBJ databases">
        <authorList>
            <person name="Zhirakovskaya E."/>
        </authorList>
    </citation>
    <scope>NUCLEOTIDE SEQUENCE</scope>
</reference>
<protein>
    <recommendedName>
        <fullName evidence="1">DZANK-type domain-containing protein</fullName>
    </recommendedName>
</protein>
<dbReference type="InterPro" id="IPR025874">
    <property type="entry name" value="DZR"/>
</dbReference>
<dbReference type="AlphaFoldDB" id="A0A3B0SCH6"/>
<dbReference type="Pfam" id="PF12773">
    <property type="entry name" value="DZR"/>
    <property type="match status" value="1"/>
</dbReference>
<feature type="domain" description="DZANK-type" evidence="1">
    <location>
        <begin position="327"/>
        <end position="373"/>
    </location>
</feature>
<evidence type="ECO:0000313" key="2">
    <source>
        <dbReference type="EMBL" id="VAW02000.1"/>
    </source>
</evidence>
<accession>A0A3B0SCH6</accession>
<evidence type="ECO:0000259" key="1">
    <source>
        <dbReference type="Pfam" id="PF12773"/>
    </source>
</evidence>
<sequence>METVSFYDIPRPILASLLDMNGPAGDMSPRPLMGEAAPVTKHQLAELYAGGYIELPTDSKVTLTPPFKRAAETLRNPATNVTFRLWGADNICGETSLLFPGDIIDGEGVVLNQIDNNYRLAAPVETSDMLDLLRPAIPAEGTSEKQVTFEGQFDVPVAVTLFGIFDLVRRNDRSAFTASQIYGYLDGQWGLTGFDCLISYVAVAGMMPRPPSLKEVEFALLTLLDAKMITENTSEQYSLADSLAPVMALLPETFSGLQWQRVSQAGPAGLLCSNRIFLICKDGFILSLSPIGKGRIFISVIRREALISFLLDEFMVTLPKPRTALNCTACGATVPMDKKFCIKCGKTMTSQEKPCCGCGEMMDIDKKFCTRCGAGQQ</sequence>
<name>A0A3B0SCH6_9ZZZZ</name>
<proteinExistence type="predicted"/>
<dbReference type="EMBL" id="UOEJ01000156">
    <property type="protein sequence ID" value="VAW02000.1"/>
    <property type="molecule type" value="Genomic_DNA"/>
</dbReference>